<evidence type="ECO:0000256" key="1">
    <source>
        <dbReference type="ARBA" id="ARBA00023239"/>
    </source>
</evidence>
<evidence type="ECO:0008006" key="3">
    <source>
        <dbReference type="Google" id="ProtNLM"/>
    </source>
</evidence>
<protein>
    <recommendedName>
        <fullName evidence="3">Terpene synthase</fullName>
    </recommendedName>
</protein>
<dbReference type="GO" id="GO:0016838">
    <property type="term" value="F:carbon-oxygen lyase activity, acting on phosphates"/>
    <property type="evidence" value="ECO:0007669"/>
    <property type="project" value="InterPro"/>
</dbReference>
<proteinExistence type="predicted"/>
<evidence type="ECO:0000313" key="2">
    <source>
        <dbReference type="EMBL" id="AHX39405.1"/>
    </source>
</evidence>
<dbReference type="InterPro" id="IPR024652">
    <property type="entry name" value="Trichodiene_synth"/>
</dbReference>
<dbReference type="SUPFAM" id="SSF48576">
    <property type="entry name" value="Terpenoid synthases"/>
    <property type="match status" value="1"/>
</dbReference>
<gene>
    <name evidence="2" type="ORF">wt6.28c</name>
</gene>
<dbReference type="Pfam" id="PF06330">
    <property type="entry name" value="TRI5"/>
    <property type="match status" value="1"/>
</dbReference>
<dbReference type="AlphaFoldDB" id="A0A023PXX6"/>
<dbReference type="EMBL" id="KJ411867">
    <property type="protein sequence ID" value="AHX39405.1"/>
    <property type="molecule type" value="Genomic_DNA"/>
</dbReference>
<organism evidence="2">
    <name type="scientific">Streptomyces sp. WT6</name>
    <dbReference type="NCBI Taxonomy" id="1486372"/>
    <lineage>
        <taxon>Bacteria</taxon>
        <taxon>Bacillati</taxon>
        <taxon>Actinomycetota</taxon>
        <taxon>Actinomycetes</taxon>
        <taxon>Kitasatosporales</taxon>
        <taxon>Streptomycetaceae</taxon>
        <taxon>Streptomyces</taxon>
    </lineage>
</organism>
<accession>A0A023PXX6</accession>
<reference evidence="2" key="1">
    <citation type="submission" date="2014-02" db="EMBL/GenBank/DDBJ databases">
        <title>Streptomyces sp. WT6 mevalonate pathway gene cluster, complete sequence.</title>
        <authorList>
            <person name="Wang T."/>
            <person name="Qin Z."/>
        </authorList>
    </citation>
    <scope>NUCLEOTIDE SEQUENCE</scope>
    <source>
        <strain evidence="2">WT6</strain>
    </source>
</reference>
<dbReference type="Gene3D" id="1.10.600.10">
    <property type="entry name" value="Farnesyl Diphosphate Synthase"/>
    <property type="match status" value="1"/>
</dbReference>
<keyword evidence="1" id="KW-0456">Lyase</keyword>
<name>A0A023PXX6_9ACTN</name>
<dbReference type="InterPro" id="IPR008949">
    <property type="entry name" value="Isoprenoid_synthase_dom_sf"/>
</dbReference>
<sequence length="366" mass="41246">MEISTEQYRGVLIDFLEAVEYEEPDCDTDSVMQQRIGDLAFVYSGTVGHFLEPDSRQLLVAIEEQHLLAVIRTVTRMVALSWQGIPQPVMLTLSIHFTHFVLGDDSREDPSRLMENFVPDLLQGVQQSHPIWKSMFSFFPEVLGHYGSFLQITMLNSILDFVQACWIERWRSGATPGSAEYPMFLRRLSSLGTFCAATLFPSSKIDERENFEDITTALAHFIPIVALINDLFSFYKETKEGEEDESIVGNICTAEGVSVEQALRKVSEDSVRACQTLDQVLRDSGSGTIADTVSSFIQGYIRWHLCEERYRMEDLADAPGENAVKFRLFRNLACKAGGVRLVDFTQLTPATVPQNTLAYLERTPGN</sequence>